<reference evidence="7 8" key="1">
    <citation type="journal article" date="2011" name="Proc. Natl. Acad. Sci. U.S.A.">
        <title>Evolutionary erosion of yeast sex chromosomes by mating-type switching accidents.</title>
        <authorList>
            <person name="Gordon J.L."/>
            <person name="Armisen D."/>
            <person name="Proux-Wera E."/>
            <person name="Oheigeartaigh S.S."/>
            <person name="Byrne K.P."/>
            <person name="Wolfe K.H."/>
        </authorList>
    </citation>
    <scope>NUCLEOTIDE SEQUENCE [LARGE SCALE GENOMIC DNA]</scope>
    <source>
        <strain evidence="8">ATCC 76901 / BCRC 22586 / CBS 4309 / NBRC 1992 / NRRL Y-12630</strain>
    </source>
</reference>
<evidence type="ECO:0000313" key="8">
    <source>
        <dbReference type="Proteomes" id="UP000001640"/>
    </source>
</evidence>
<evidence type="ECO:0000256" key="5">
    <source>
        <dbReference type="SAM" id="MobiDB-lite"/>
    </source>
</evidence>
<dbReference type="PROSITE" id="PS00434">
    <property type="entry name" value="HSF_DOMAIN"/>
    <property type="match status" value="1"/>
</dbReference>
<feature type="compositionally biased region" description="Low complexity" evidence="5">
    <location>
        <begin position="374"/>
        <end position="393"/>
    </location>
</feature>
<dbReference type="OrthoDB" id="60033at2759"/>
<dbReference type="FunCoup" id="G0VG38">
    <property type="interactions" value="764"/>
</dbReference>
<feature type="domain" description="HSF-type DNA-binding" evidence="6">
    <location>
        <begin position="47"/>
        <end position="71"/>
    </location>
</feature>
<dbReference type="SUPFAM" id="SSF46785">
    <property type="entry name" value="Winged helix' DNA-binding domain"/>
    <property type="match status" value="1"/>
</dbReference>
<dbReference type="Gene3D" id="1.10.10.10">
    <property type="entry name" value="Winged helix-like DNA-binding domain superfamily/Winged helix DNA-binding domain"/>
    <property type="match status" value="1"/>
</dbReference>
<evidence type="ECO:0000256" key="4">
    <source>
        <dbReference type="RuleBase" id="RU004020"/>
    </source>
</evidence>
<protein>
    <recommendedName>
        <fullName evidence="6">HSF-type DNA-binding domain-containing protein</fullName>
    </recommendedName>
</protein>
<sequence length="393" mass="45043">MQHRNFIHQLHSILQEPTLDDWITWSSFDNNVFILKPYDPNFSDKVLKKYFKHGNISSFVRQLHMYGFHKIATVHNNNNVVNDKVQTIWHFKHPSGNFTRDVHLDSLKKIQRKSTGIGKDGKRKNMLSTLSVSYLKPVLSDRASAQTIRQDDMTGKLYKSESLPQLNNLYTAQALLRSDSQPELQRFDTPININQPRPTSSLSKLLNHEPVPIPVSLKSIPSLSVPTPQRQLPFPNQQQPHPRTFSEPIVRNSPQQRTTGDSSSPFELFHENQGKRNALSSPNILSHVPVPQDNQVDDSLWKKTIEMENNLEVLMNSIFLITNILQNLTLTPDTPSETMIEIKDNLERLSLIQRSLIKMTSPEDELNDNDEKNNNNTNTNTTNTNNTNTNNND</sequence>
<dbReference type="RefSeq" id="XP_003676814.1">
    <property type="nucleotide sequence ID" value="XM_003676766.1"/>
</dbReference>
<feature type="region of interest" description="Disordered" evidence="5">
    <location>
        <begin position="222"/>
        <end position="263"/>
    </location>
</feature>
<dbReference type="eggNOG" id="KOG0627">
    <property type="taxonomic scope" value="Eukaryota"/>
</dbReference>
<dbReference type="InParanoid" id="G0VG38"/>
<accession>G0VG38</accession>
<dbReference type="STRING" id="1064592.G0VG38"/>
<proteinExistence type="inferred from homology"/>
<dbReference type="KEGG" id="ncs:NCAS_0E03870"/>
<reference key="2">
    <citation type="submission" date="2011-08" db="EMBL/GenBank/DDBJ databases">
        <title>Genome sequence of Naumovozyma castellii.</title>
        <authorList>
            <person name="Gordon J.L."/>
            <person name="Armisen D."/>
            <person name="Proux-Wera E."/>
            <person name="OhEigeartaigh S.S."/>
            <person name="Byrne K.P."/>
            <person name="Wolfe K.H."/>
        </authorList>
    </citation>
    <scope>NUCLEOTIDE SEQUENCE</scope>
    <source>
        <strain>Type strain:CBS 4309</strain>
    </source>
</reference>
<feature type="compositionally biased region" description="Polar residues" evidence="5">
    <location>
        <begin position="222"/>
        <end position="241"/>
    </location>
</feature>
<dbReference type="GO" id="GO:0003700">
    <property type="term" value="F:DNA-binding transcription factor activity"/>
    <property type="evidence" value="ECO:0007669"/>
    <property type="project" value="InterPro"/>
</dbReference>
<dbReference type="PANTHER" id="PTHR10015">
    <property type="entry name" value="HEAT SHOCK TRANSCRIPTION FACTOR"/>
    <property type="match status" value="1"/>
</dbReference>
<name>G0VG38_NAUCA</name>
<dbReference type="InterPro" id="IPR000232">
    <property type="entry name" value="HSF_DNA-bd"/>
</dbReference>
<dbReference type="GeneID" id="96904085"/>
<gene>
    <name evidence="7" type="primary">NCAS0E03870</name>
    <name evidence="7" type="ordered locus">NCAS_0E03870</name>
</gene>
<dbReference type="HOGENOM" id="CLU_034478_2_0_1"/>
<dbReference type="Proteomes" id="UP000001640">
    <property type="component" value="Chromosome 5"/>
</dbReference>
<dbReference type="SMART" id="SM00415">
    <property type="entry name" value="HSF"/>
    <property type="match status" value="1"/>
</dbReference>
<evidence type="ECO:0000256" key="2">
    <source>
        <dbReference type="ARBA" id="ARBA00023125"/>
    </source>
</evidence>
<dbReference type="PRINTS" id="PR00056">
    <property type="entry name" value="HSFDOMAIN"/>
</dbReference>
<dbReference type="AlphaFoldDB" id="G0VG38"/>
<comment type="similarity">
    <text evidence="4">Belongs to the HSF family.</text>
</comment>
<organism evidence="7 8">
    <name type="scientific">Naumovozyma castellii</name>
    <name type="common">Yeast</name>
    <name type="synonym">Saccharomyces castellii</name>
    <dbReference type="NCBI Taxonomy" id="27288"/>
    <lineage>
        <taxon>Eukaryota</taxon>
        <taxon>Fungi</taxon>
        <taxon>Dikarya</taxon>
        <taxon>Ascomycota</taxon>
        <taxon>Saccharomycotina</taxon>
        <taxon>Saccharomycetes</taxon>
        <taxon>Saccharomycetales</taxon>
        <taxon>Saccharomycetaceae</taxon>
        <taxon>Naumovozyma</taxon>
    </lineage>
</organism>
<evidence type="ECO:0000256" key="1">
    <source>
        <dbReference type="ARBA" id="ARBA00004123"/>
    </source>
</evidence>
<comment type="subcellular location">
    <subcellularLocation>
        <location evidence="1">Nucleus</location>
    </subcellularLocation>
</comment>
<dbReference type="Pfam" id="PF00447">
    <property type="entry name" value="HSF_DNA-bind"/>
    <property type="match status" value="1"/>
</dbReference>
<keyword evidence="8" id="KW-1185">Reference proteome</keyword>
<dbReference type="InterPro" id="IPR036388">
    <property type="entry name" value="WH-like_DNA-bd_sf"/>
</dbReference>
<feature type="region of interest" description="Disordered" evidence="5">
    <location>
        <begin position="360"/>
        <end position="393"/>
    </location>
</feature>
<keyword evidence="2" id="KW-0238">DNA-binding</keyword>
<feature type="compositionally biased region" description="Polar residues" evidence="5">
    <location>
        <begin position="252"/>
        <end position="263"/>
    </location>
</feature>
<dbReference type="GO" id="GO:0005634">
    <property type="term" value="C:nucleus"/>
    <property type="evidence" value="ECO:0007669"/>
    <property type="project" value="UniProtKB-SubCell"/>
</dbReference>
<keyword evidence="3" id="KW-0539">Nucleus</keyword>
<evidence type="ECO:0000259" key="6">
    <source>
        <dbReference type="PROSITE" id="PS00434"/>
    </source>
</evidence>
<dbReference type="InterPro" id="IPR036390">
    <property type="entry name" value="WH_DNA-bd_sf"/>
</dbReference>
<dbReference type="PANTHER" id="PTHR10015:SF409">
    <property type="entry name" value="PROTEIN MGA1"/>
    <property type="match status" value="1"/>
</dbReference>
<evidence type="ECO:0000313" key="7">
    <source>
        <dbReference type="EMBL" id="CCC70457.1"/>
    </source>
</evidence>
<evidence type="ECO:0000256" key="3">
    <source>
        <dbReference type="ARBA" id="ARBA00023242"/>
    </source>
</evidence>
<dbReference type="EMBL" id="HE576756">
    <property type="protein sequence ID" value="CCC70457.1"/>
    <property type="molecule type" value="Genomic_DNA"/>
</dbReference>
<dbReference type="GO" id="GO:0043565">
    <property type="term" value="F:sequence-specific DNA binding"/>
    <property type="evidence" value="ECO:0007669"/>
    <property type="project" value="InterPro"/>
</dbReference>